<dbReference type="GO" id="GO:0051225">
    <property type="term" value="P:spindle assembly"/>
    <property type="evidence" value="ECO:0007669"/>
    <property type="project" value="TreeGrafter"/>
</dbReference>
<feature type="region of interest" description="Disordered" evidence="2">
    <location>
        <begin position="1"/>
        <end position="114"/>
    </location>
</feature>
<protein>
    <recommendedName>
        <fullName evidence="5">AUGMIN subunit 8</fullName>
    </recommendedName>
</protein>
<feature type="region of interest" description="Disordered" evidence="2">
    <location>
        <begin position="309"/>
        <end position="387"/>
    </location>
</feature>
<comment type="similarity">
    <text evidence="1">Belongs to the QWRF family.</text>
</comment>
<dbReference type="GO" id="GO:0008017">
    <property type="term" value="F:microtubule binding"/>
    <property type="evidence" value="ECO:0007669"/>
    <property type="project" value="TreeGrafter"/>
</dbReference>
<dbReference type="InterPro" id="IPR007573">
    <property type="entry name" value="QWRF"/>
</dbReference>
<evidence type="ECO:0000256" key="1">
    <source>
        <dbReference type="ARBA" id="ARBA00010016"/>
    </source>
</evidence>
<gene>
    <name evidence="3" type="ORF">SLEP1_g28526</name>
</gene>
<dbReference type="PANTHER" id="PTHR31807:SF37">
    <property type="entry name" value="HAUS AUGMIN-LIKE COMPLEX SUBUNIT 8"/>
    <property type="match status" value="1"/>
</dbReference>
<sequence>MDVSESERRLHKLTPLDTTRPRLVPAEKYNAVATRRPRTREVSCRYKSPTPSTPTSSRRCSSPNPSRTATIHSQPGTKRALSAERKRPSTPSSPRSPSTPVHESSADMHLSSRRLSTGRLPESLWPSTMRSLSVSFQSDTVSVPVSKKEKEKPASNVFLDRTLRSSSNVAHKQPPETPTLSRKSTPERKKSPLKGKNAPDQSENAKPFDCMPSRLIDQHRWPSRIGGKLASNPLNKTVDLCQKMVKTLSTPNPGIGLLSLRKMPASDALGKPLQESSSDAARLPSLDEIGRVGSEANSVDDYSLRPSGFARIRCPSSSDRVTSTTPAARSHSLPSHGSRPASPSGTSTFTSSVTRGISPSRARPSTPRGVSPTRIRPSSPTGRSNSSNSVLSFIADFKKGKRGASYIEDAHQLRLLYNRYLQWQFANVQAEAVLFIEKVNAEETLLSVWNTTLCLWDSVIKKRINLQQLKLDLKMNSILNDQMPYLNDWALLERDHISSLSGAVEDLEASTLRLPVTGGAMADIKSLEAAICSAVDVMQAMGSSICSLLPKVERINNLASELADVAAQEKLMLVQSKALLALTAAMQVEEHSLSSHLLQTKQSSKRSEQPIFAAKTFPWP</sequence>
<evidence type="ECO:0000313" key="3">
    <source>
        <dbReference type="EMBL" id="GKV18104.1"/>
    </source>
</evidence>
<organism evidence="3 4">
    <name type="scientific">Rubroshorea leprosula</name>
    <dbReference type="NCBI Taxonomy" id="152421"/>
    <lineage>
        <taxon>Eukaryota</taxon>
        <taxon>Viridiplantae</taxon>
        <taxon>Streptophyta</taxon>
        <taxon>Embryophyta</taxon>
        <taxon>Tracheophyta</taxon>
        <taxon>Spermatophyta</taxon>
        <taxon>Magnoliopsida</taxon>
        <taxon>eudicotyledons</taxon>
        <taxon>Gunneridae</taxon>
        <taxon>Pentapetalae</taxon>
        <taxon>rosids</taxon>
        <taxon>malvids</taxon>
        <taxon>Malvales</taxon>
        <taxon>Dipterocarpaceae</taxon>
        <taxon>Rubroshorea</taxon>
    </lineage>
</organism>
<feature type="region of interest" description="Disordered" evidence="2">
    <location>
        <begin position="135"/>
        <end position="209"/>
    </location>
</feature>
<dbReference type="Pfam" id="PF04484">
    <property type="entry name" value="QWRF"/>
    <property type="match status" value="1"/>
</dbReference>
<feature type="compositionally biased region" description="Low complexity" evidence="2">
    <location>
        <begin position="89"/>
        <end position="100"/>
    </location>
</feature>
<reference evidence="3 4" key="1">
    <citation type="journal article" date="2021" name="Commun. Biol.">
        <title>The genome of Shorea leprosula (Dipterocarpaceae) highlights the ecological relevance of drought in aseasonal tropical rainforests.</title>
        <authorList>
            <person name="Ng K.K.S."/>
            <person name="Kobayashi M.J."/>
            <person name="Fawcett J.A."/>
            <person name="Hatakeyama M."/>
            <person name="Paape T."/>
            <person name="Ng C.H."/>
            <person name="Ang C.C."/>
            <person name="Tnah L.H."/>
            <person name="Lee C.T."/>
            <person name="Nishiyama T."/>
            <person name="Sese J."/>
            <person name="O'Brien M.J."/>
            <person name="Copetti D."/>
            <person name="Mohd Noor M.I."/>
            <person name="Ong R.C."/>
            <person name="Putra M."/>
            <person name="Sireger I.Z."/>
            <person name="Indrioko S."/>
            <person name="Kosugi Y."/>
            <person name="Izuno A."/>
            <person name="Isagi Y."/>
            <person name="Lee S.L."/>
            <person name="Shimizu K.K."/>
        </authorList>
    </citation>
    <scope>NUCLEOTIDE SEQUENCE [LARGE SCALE GENOMIC DNA]</scope>
    <source>
        <strain evidence="3">214</strain>
    </source>
</reference>
<keyword evidence="4" id="KW-1185">Reference proteome</keyword>
<evidence type="ECO:0008006" key="5">
    <source>
        <dbReference type="Google" id="ProtNLM"/>
    </source>
</evidence>
<evidence type="ECO:0000313" key="4">
    <source>
        <dbReference type="Proteomes" id="UP001054252"/>
    </source>
</evidence>
<proteinExistence type="inferred from homology"/>
<dbReference type="PANTHER" id="PTHR31807">
    <property type="entry name" value="AUGMIN FAMILY MEMBER"/>
    <property type="match status" value="1"/>
</dbReference>
<accession>A0AAV5K3B0</accession>
<comment type="caution">
    <text evidence="3">The sequence shown here is derived from an EMBL/GenBank/DDBJ whole genome shotgun (WGS) entry which is preliminary data.</text>
</comment>
<evidence type="ECO:0000256" key="2">
    <source>
        <dbReference type="SAM" id="MobiDB-lite"/>
    </source>
</evidence>
<dbReference type="GO" id="GO:0005737">
    <property type="term" value="C:cytoplasm"/>
    <property type="evidence" value="ECO:0007669"/>
    <property type="project" value="TreeGrafter"/>
</dbReference>
<dbReference type="GO" id="GO:0005880">
    <property type="term" value="C:nuclear microtubule"/>
    <property type="evidence" value="ECO:0007669"/>
    <property type="project" value="TreeGrafter"/>
</dbReference>
<dbReference type="AlphaFoldDB" id="A0AAV5K3B0"/>
<name>A0AAV5K3B0_9ROSI</name>
<feature type="compositionally biased region" description="Polar residues" evidence="2">
    <location>
        <begin position="315"/>
        <end position="357"/>
    </location>
</feature>
<dbReference type="Proteomes" id="UP001054252">
    <property type="component" value="Unassembled WGS sequence"/>
</dbReference>
<feature type="compositionally biased region" description="Low complexity" evidence="2">
    <location>
        <begin position="376"/>
        <end position="387"/>
    </location>
</feature>
<feature type="compositionally biased region" description="Low complexity" evidence="2">
    <location>
        <begin position="48"/>
        <end position="68"/>
    </location>
</feature>
<dbReference type="EMBL" id="BPVZ01000049">
    <property type="protein sequence ID" value="GKV18104.1"/>
    <property type="molecule type" value="Genomic_DNA"/>
</dbReference>